<keyword evidence="1" id="KW-1133">Transmembrane helix</keyword>
<dbReference type="Proteomes" id="UP000694892">
    <property type="component" value="Chromosome 1S"/>
</dbReference>
<name>A0A974DW10_XENLA</name>
<organism evidence="2 3">
    <name type="scientific">Xenopus laevis</name>
    <name type="common">African clawed frog</name>
    <dbReference type="NCBI Taxonomy" id="8355"/>
    <lineage>
        <taxon>Eukaryota</taxon>
        <taxon>Metazoa</taxon>
        <taxon>Chordata</taxon>
        <taxon>Craniata</taxon>
        <taxon>Vertebrata</taxon>
        <taxon>Euteleostomi</taxon>
        <taxon>Amphibia</taxon>
        <taxon>Batrachia</taxon>
        <taxon>Anura</taxon>
        <taxon>Pipoidea</taxon>
        <taxon>Pipidae</taxon>
        <taxon>Xenopodinae</taxon>
        <taxon>Xenopus</taxon>
        <taxon>Xenopus</taxon>
    </lineage>
</organism>
<evidence type="ECO:0000256" key="1">
    <source>
        <dbReference type="SAM" id="Phobius"/>
    </source>
</evidence>
<dbReference type="EMBL" id="CM004467">
    <property type="protein sequence ID" value="OCT98857.1"/>
    <property type="molecule type" value="Genomic_DNA"/>
</dbReference>
<proteinExistence type="predicted"/>
<dbReference type="AlphaFoldDB" id="A0A974DW10"/>
<gene>
    <name evidence="2" type="ORF">XELAEV_18011092mg</name>
</gene>
<sequence length="82" mass="9167">MCVHRCPSPWLRVLPAASGLFTSFGSFRLLWLLLVALGLSASLFGGFGSFQQLLVFSVPFGSNWQIQKVLHHQAPFKLQKSY</sequence>
<protein>
    <submittedName>
        <fullName evidence="2">Uncharacterized protein</fullName>
    </submittedName>
</protein>
<reference evidence="3" key="1">
    <citation type="journal article" date="2016" name="Nature">
        <title>Genome evolution in the allotetraploid frog Xenopus laevis.</title>
        <authorList>
            <person name="Session A.M."/>
            <person name="Uno Y."/>
            <person name="Kwon T."/>
            <person name="Chapman J.A."/>
            <person name="Toyoda A."/>
            <person name="Takahashi S."/>
            <person name="Fukui A."/>
            <person name="Hikosaka A."/>
            <person name="Suzuki A."/>
            <person name="Kondo M."/>
            <person name="van Heeringen S.J."/>
            <person name="Quigley I."/>
            <person name="Heinz S."/>
            <person name="Ogino H."/>
            <person name="Ochi H."/>
            <person name="Hellsten U."/>
            <person name="Lyons J.B."/>
            <person name="Simakov O."/>
            <person name="Putnam N."/>
            <person name="Stites J."/>
            <person name="Kuroki Y."/>
            <person name="Tanaka T."/>
            <person name="Michiue T."/>
            <person name="Watanabe M."/>
            <person name="Bogdanovic O."/>
            <person name="Lister R."/>
            <person name="Georgiou G."/>
            <person name="Paranjpe S.S."/>
            <person name="van Kruijsbergen I."/>
            <person name="Shu S."/>
            <person name="Carlson J."/>
            <person name="Kinoshita T."/>
            <person name="Ohta Y."/>
            <person name="Mawaribuchi S."/>
            <person name="Jenkins J."/>
            <person name="Grimwood J."/>
            <person name="Schmutz J."/>
            <person name="Mitros T."/>
            <person name="Mozaffari S.V."/>
            <person name="Suzuki Y."/>
            <person name="Haramoto Y."/>
            <person name="Yamamoto T.S."/>
            <person name="Takagi C."/>
            <person name="Heald R."/>
            <person name="Miller K."/>
            <person name="Haudenschild C."/>
            <person name="Kitzman J."/>
            <person name="Nakayama T."/>
            <person name="Izutsu Y."/>
            <person name="Robert J."/>
            <person name="Fortriede J."/>
            <person name="Burns K."/>
            <person name="Lotay V."/>
            <person name="Karimi K."/>
            <person name="Yasuoka Y."/>
            <person name="Dichmann D.S."/>
            <person name="Flajnik M.F."/>
            <person name="Houston D.W."/>
            <person name="Shendure J."/>
            <person name="DuPasquier L."/>
            <person name="Vize P.D."/>
            <person name="Zorn A.M."/>
            <person name="Ito M."/>
            <person name="Marcotte E.M."/>
            <person name="Wallingford J.B."/>
            <person name="Ito Y."/>
            <person name="Asashima M."/>
            <person name="Ueno N."/>
            <person name="Matsuda Y."/>
            <person name="Veenstra G.J."/>
            <person name="Fujiyama A."/>
            <person name="Harland R.M."/>
            <person name="Taira M."/>
            <person name="Rokhsar D.S."/>
        </authorList>
    </citation>
    <scope>NUCLEOTIDE SEQUENCE [LARGE SCALE GENOMIC DNA]</scope>
    <source>
        <strain evidence="3">J</strain>
    </source>
</reference>
<feature type="transmembrane region" description="Helical" evidence="1">
    <location>
        <begin position="29"/>
        <end position="50"/>
    </location>
</feature>
<keyword evidence="1" id="KW-0812">Transmembrane</keyword>
<accession>A0A974DW10</accession>
<evidence type="ECO:0000313" key="3">
    <source>
        <dbReference type="Proteomes" id="UP000694892"/>
    </source>
</evidence>
<keyword evidence="1" id="KW-0472">Membrane</keyword>
<evidence type="ECO:0000313" key="2">
    <source>
        <dbReference type="EMBL" id="OCT98857.1"/>
    </source>
</evidence>